<proteinExistence type="predicted"/>
<evidence type="ECO:0000313" key="3">
    <source>
        <dbReference type="EMBL" id="OWF37768.1"/>
    </source>
</evidence>
<feature type="transmembrane region" description="Helical" evidence="2">
    <location>
        <begin position="25"/>
        <end position="44"/>
    </location>
</feature>
<keyword evidence="4" id="KW-1185">Reference proteome</keyword>
<dbReference type="OrthoDB" id="10375259at2759"/>
<dbReference type="EMBL" id="NEDP02005581">
    <property type="protein sequence ID" value="OWF37768.1"/>
    <property type="molecule type" value="Genomic_DNA"/>
</dbReference>
<comment type="caution">
    <text evidence="3">The sequence shown here is derived from an EMBL/GenBank/DDBJ whole genome shotgun (WGS) entry which is preliminary data.</text>
</comment>
<keyword evidence="2" id="KW-1133">Transmembrane helix</keyword>
<feature type="region of interest" description="Disordered" evidence="1">
    <location>
        <begin position="288"/>
        <end position="342"/>
    </location>
</feature>
<keyword evidence="2" id="KW-0812">Transmembrane</keyword>
<name>A0A210PMQ1_MIZYE</name>
<evidence type="ECO:0000256" key="2">
    <source>
        <dbReference type="SAM" id="Phobius"/>
    </source>
</evidence>
<feature type="compositionally biased region" description="Pro residues" evidence="1">
    <location>
        <begin position="315"/>
        <end position="334"/>
    </location>
</feature>
<organism evidence="3 4">
    <name type="scientific">Mizuhopecten yessoensis</name>
    <name type="common">Japanese scallop</name>
    <name type="synonym">Patinopecten yessoensis</name>
    <dbReference type="NCBI Taxonomy" id="6573"/>
    <lineage>
        <taxon>Eukaryota</taxon>
        <taxon>Metazoa</taxon>
        <taxon>Spiralia</taxon>
        <taxon>Lophotrochozoa</taxon>
        <taxon>Mollusca</taxon>
        <taxon>Bivalvia</taxon>
        <taxon>Autobranchia</taxon>
        <taxon>Pteriomorphia</taxon>
        <taxon>Pectinida</taxon>
        <taxon>Pectinoidea</taxon>
        <taxon>Pectinidae</taxon>
        <taxon>Mizuhopecten</taxon>
    </lineage>
</organism>
<evidence type="ECO:0000313" key="4">
    <source>
        <dbReference type="Proteomes" id="UP000242188"/>
    </source>
</evidence>
<keyword evidence="2" id="KW-0472">Membrane</keyword>
<protein>
    <submittedName>
        <fullName evidence="3">Uncharacterized protein</fullName>
    </submittedName>
</protein>
<sequence length="342" mass="37726">MVPDADSGLPGTERRTAGLELTSTILRTCITTLIVVLMQCCGVVEGGNRMVSLDNYTCQFAVYDISLQTSYSVSWDGRVLPRLCRLGFRVPNVNYYQICVSAAKYDVTDCGFTMQYYHGLSTQPNRNYTCTTPPVRYCVNSTRYFYLHFTAKQASLSHVTIDIIAKARQKSSQRSSSMMEVLVGGLASILFVGFSCFVFGARSKNPCLCLRKLFGQFDACRPCVTRMESNGCVPPQPEAPSSNRIPRGECCSHSACCILLGCAITGNVERTQGQTSGTTHDRADHIITDQSELDQPPPYNSLTTDGRSDPSEIIQPPPIWIQMSPPPYEAPPPSYEDIISNK</sequence>
<evidence type="ECO:0000256" key="1">
    <source>
        <dbReference type="SAM" id="MobiDB-lite"/>
    </source>
</evidence>
<gene>
    <name evidence="3" type="ORF">KP79_PYT12089</name>
</gene>
<accession>A0A210PMQ1</accession>
<dbReference type="AlphaFoldDB" id="A0A210PMQ1"/>
<feature type="transmembrane region" description="Helical" evidence="2">
    <location>
        <begin position="178"/>
        <end position="201"/>
    </location>
</feature>
<dbReference type="Proteomes" id="UP000242188">
    <property type="component" value="Unassembled WGS sequence"/>
</dbReference>
<reference evidence="3 4" key="1">
    <citation type="journal article" date="2017" name="Nat. Ecol. Evol.">
        <title>Scallop genome provides insights into evolution of bilaterian karyotype and development.</title>
        <authorList>
            <person name="Wang S."/>
            <person name="Zhang J."/>
            <person name="Jiao W."/>
            <person name="Li J."/>
            <person name="Xun X."/>
            <person name="Sun Y."/>
            <person name="Guo X."/>
            <person name="Huan P."/>
            <person name="Dong B."/>
            <person name="Zhang L."/>
            <person name="Hu X."/>
            <person name="Sun X."/>
            <person name="Wang J."/>
            <person name="Zhao C."/>
            <person name="Wang Y."/>
            <person name="Wang D."/>
            <person name="Huang X."/>
            <person name="Wang R."/>
            <person name="Lv J."/>
            <person name="Li Y."/>
            <person name="Zhang Z."/>
            <person name="Liu B."/>
            <person name="Lu W."/>
            <person name="Hui Y."/>
            <person name="Liang J."/>
            <person name="Zhou Z."/>
            <person name="Hou R."/>
            <person name="Li X."/>
            <person name="Liu Y."/>
            <person name="Li H."/>
            <person name="Ning X."/>
            <person name="Lin Y."/>
            <person name="Zhao L."/>
            <person name="Xing Q."/>
            <person name="Dou J."/>
            <person name="Li Y."/>
            <person name="Mao J."/>
            <person name="Guo H."/>
            <person name="Dou H."/>
            <person name="Li T."/>
            <person name="Mu C."/>
            <person name="Jiang W."/>
            <person name="Fu Q."/>
            <person name="Fu X."/>
            <person name="Miao Y."/>
            <person name="Liu J."/>
            <person name="Yu Q."/>
            <person name="Li R."/>
            <person name="Liao H."/>
            <person name="Li X."/>
            <person name="Kong Y."/>
            <person name="Jiang Z."/>
            <person name="Chourrout D."/>
            <person name="Li R."/>
            <person name="Bao Z."/>
        </authorList>
    </citation>
    <scope>NUCLEOTIDE SEQUENCE [LARGE SCALE GENOMIC DNA]</scope>
    <source>
        <strain evidence="3 4">PY_sf001</strain>
    </source>
</reference>